<proteinExistence type="predicted"/>
<reference evidence="1" key="1">
    <citation type="submission" date="2021-04" db="EMBL/GenBank/DDBJ databases">
        <title>Genome based classification of Actinospica acidithermotolerans sp. nov., an actinobacterium isolated from an Indonesian hot spring.</title>
        <authorList>
            <person name="Kusuma A.B."/>
            <person name="Putra K.E."/>
            <person name="Nafisah S."/>
            <person name="Loh J."/>
            <person name="Nouioui I."/>
            <person name="Goodfellow M."/>
        </authorList>
    </citation>
    <scope>NUCLEOTIDE SEQUENCE</scope>
    <source>
        <strain evidence="1">MGRD01-02</strain>
    </source>
</reference>
<dbReference type="Gene3D" id="1.10.287.1060">
    <property type="entry name" value="ESAT-6-like"/>
    <property type="match status" value="1"/>
</dbReference>
<dbReference type="AlphaFoldDB" id="A0A941ECE9"/>
<dbReference type="Proteomes" id="UP000676325">
    <property type="component" value="Unassembled WGS sequence"/>
</dbReference>
<dbReference type="RefSeq" id="WP_212519025.1">
    <property type="nucleotide sequence ID" value="NZ_JAGSOH010000044.1"/>
</dbReference>
<comment type="caution">
    <text evidence="1">The sequence shown here is derived from an EMBL/GenBank/DDBJ whole genome shotgun (WGS) entry which is preliminary data.</text>
</comment>
<accession>A0A941ECE9</accession>
<keyword evidence="2" id="KW-1185">Reference proteome</keyword>
<name>A0A941ECE9_9ACTN</name>
<dbReference type="EMBL" id="JAGSOH010000044">
    <property type="protein sequence ID" value="MBR7827883.1"/>
    <property type="molecule type" value="Genomic_DNA"/>
</dbReference>
<evidence type="ECO:0000313" key="2">
    <source>
        <dbReference type="Proteomes" id="UP000676325"/>
    </source>
</evidence>
<sequence length="105" mass="11025">MAIGIQISSEQVASAASSMNGTLETMQSQIAALNTSVSGLFMPGGGLYLLMTSPAMTTLWESFQTALQNGANQVTTFTTQFDNIVQNMLQFDSDTASKITSSASS</sequence>
<evidence type="ECO:0000313" key="1">
    <source>
        <dbReference type="EMBL" id="MBR7827883.1"/>
    </source>
</evidence>
<gene>
    <name evidence="1" type="ORF">KDK95_16310</name>
</gene>
<organism evidence="1 2">
    <name type="scientific">Actinospica acidithermotolerans</name>
    <dbReference type="NCBI Taxonomy" id="2828514"/>
    <lineage>
        <taxon>Bacteria</taxon>
        <taxon>Bacillati</taxon>
        <taxon>Actinomycetota</taxon>
        <taxon>Actinomycetes</taxon>
        <taxon>Catenulisporales</taxon>
        <taxon>Actinospicaceae</taxon>
        <taxon>Actinospica</taxon>
    </lineage>
</organism>
<protein>
    <submittedName>
        <fullName evidence="1">Uncharacterized protein</fullName>
    </submittedName>
</protein>